<protein>
    <recommendedName>
        <fullName evidence="11">Periplasmic [NiFe] hydrogenase large subunit</fullName>
        <ecNumber evidence="5">1.12.2.1</ecNumber>
    </recommendedName>
    <alternativeName>
        <fullName evidence="12">NiFe hydrogenlyase large chain</fullName>
    </alternativeName>
</protein>
<dbReference type="GO" id="GO:0008901">
    <property type="term" value="F:ferredoxin hydrogenase activity"/>
    <property type="evidence" value="ECO:0007669"/>
    <property type="project" value="InterPro"/>
</dbReference>
<evidence type="ECO:0000256" key="3">
    <source>
        <dbReference type="ARBA" id="ARBA00009292"/>
    </source>
</evidence>
<dbReference type="FunFam" id="1.10.645.10:FF:000002">
    <property type="entry name" value="Hydrogenase 2 large subunit"/>
    <property type="match status" value="1"/>
</dbReference>
<comment type="subcellular location">
    <subcellularLocation>
        <location evidence="2">Periplasm</location>
    </subcellularLocation>
</comment>
<keyword evidence="13" id="KW-0460">Magnesium</keyword>
<organism evidence="14 15">
    <name type="scientific">Candidatus Bilophila faecipullorum</name>
    <dbReference type="NCBI Taxonomy" id="2838482"/>
    <lineage>
        <taxon>Bacteria</taxon>
        <taxon>Pseudomonadati</taxon>
        <taxon>Thermodesulfobacteriota</taxon>
        <taxon>Desulfovibrionia</taxon>
        <taxon>Desulfovibrionales</taxon>
        <taxon>Desulfovibrionaceae</taxon>
        <taxon>Bilophila</taxon>
    </lineage>
</organism>
<sequence>MSTTVIAIDPVTRLEGHLKVEVRVEDGKVADAWVTGGMFRGFETILRGRDPRDASQIVERICGVCPVAHATASSMALEDLCGLQVPHNGRIARNLMLAGNYLQSNILHFYHLAGQDYFQGPETVPFIPRYPHPDLRLTPSQNALAVDEYIEALEVRQICHQLVAIFGGRMPHLQGVLTGGAAQIPDKETILEYAARMKKVRAFVEDRYLPLVYTIAGQYPELFDMAHGYRNALCVGVFPLAEPKKLYYSSGVYVDGRDEPFDGSRILEDVRYSWYEPAPSGMPVSRSQSIPDVNKKDAYSFVKAPTYAGHRVEVGPLARMWINDKPLSPHGRAFFEETFKVRAETFRGIGEDRAFSVMGRNVARVEEVYQMLGMIDLWLQELQPGEQTFIRPEVPEEGEGIAFTEAPRGALCHYIRVKNHLIDDYAVVAATMWNCASRDDKGRRGAVEESLIGVPVPYEDSPVNVGRVIRAYDP</sequence>
<feature type="binding site" evidence="13">
    <location>
        <position position="65"/>
    </location>
    <ligand>
        <name>Ni(2+)</name>
        <dbReference type="ChEBI" id="CHEBI:49786"/>
    </ligand>
</feature>
<dbReference type="EMBL" id="DXGI01000241">
    <property type="protein sequence ID" value="HIW78763.1"/>
    <property type="molecule type" value="Genomic_DNA"/>
</dbReference>
<dbReference type="PANTHER" id="PTHR42958">
    <property type="entry name" value="HYDROGENASE-2 LARGE CHAIN"/>
    <property type="match status" value="1"/>
</dbReference>
<evidence type="ECO:0000313" key="15">
    <source>
        <dbReference type="Proteomes" id="UP000824264"/>
    </source>
</evidence>
<evidence type="ECO:0000256" key="11">
    <source>
        <dbReference type="ARBA" id="ARBA00074020"/>
    </source>
</evidence>
<evidence type="ECO:0000256" key="2">
    <source>
        <dbReference type="ARBA" id="ARBA00004418"/>
    </source>
</evidence>
<gene>
    <name evidence="14" type="ORF">H9874_06430</name>
</gene>
<comment type="caution">
    <text evidence="14">The sequence shown here is derived from an EMBL/GenBank/DDBJ whole genome shotgun (WGS) entry which is preliminary data.</text>
</comment>
<evidence type="ECO:0000256" key="8">
    <source>
        <dbReference type="ARBA" id="ARBA00022764"/>
    </source>
</evidence>
<dbReference type="Proteomes" id="UP000824264">
    <property type="component" value="Unassembled WGS sequence"/>
</dbReference>
<evidence type="ECO:0000313" key="14">
    <source>
        <dbReference type="EMBL" id="HIW78763.1"/>
    </source>
</evidence>
<reference evidence="14" key="1">
    <citation type="journal article" date="2021" name="PeerJ">
        <title>Extensive microbial diversity within the chicken gut microbiome revealed by metagenomics and culture.</title>
        <authorList>
            <person name="Gilroy R."/>
            <person name="Ravi A."/>
            <person name="Getino M."/>
            <person name="Pursley I."/>
            <person name="Horton D.L."/>
            <person name="Alikhan N.F."/>
            <person name="Baker D."/>
            <person name="Gharbi K."/>
            <person name="Hall N."/>
            <person name="Watson M."/>
            <person name="Adriaenssens E.M."/>
            <person name="Foster-Nyarko E."/>
            <person name="Jarju S."/>
            <person name="Secka A."/>
            <person name="Antonio M."/>
            <person name="Oren A."/>
            <person name="Chaudhuri R.R."/>
            <person name="La Ragione R."/>
            <person name="Hildebrand F."/>
            <person name="Pallen M.J."/>
        </authorList>
    </citation>
    <scope>NUCLEOTIDE SEQUENCE</scope>
    <source>
        <strain evidence="14">ChiSxjej5B17-1746</strain>
    </source>
</reference>
<dbReference type="InterPro" id="IPR029014">
    <property type="entry name" value="NiFe-Hase_large"/>
</dbReference>
<dbReference type="PROSITE" id="PS00507">
    <property type="entry name" value="NI_HGENASE_L_1"/>
    <property type="match status" value="1"/>
</dbReference>
<feature type="binding site" evidence="13">
    <location>
        <position position="43"/>
    </location>
    <ligand>
        <name>Mg(2+)</name>
        <dbReference type="ChEBI" id="CHEBI:18420"/>
    </ligand>
</feature>
<dbReference type="InterPro" id="IPR018194">
    <property type="entry name" value="Ni-dep_hyd_lsu_Ni_BS"/>
</dbReference>
<dbReference type="InterPro" id="IPR050867">
    <property type="entry name" value="NiFe/NiFeSe_hydrgnase_LSU"/>
</dbReference>
<evidence type="ECO:0000256" key="1">
    <source>
        <dbReference type="ARBA" id="ARBA00001967"/>
    </source>
</evidence>
<dbReference type="AlphaFoldDB" id="A0A9D1U953"/>
<dbReference type="GO" id="GO:0042597">
    <property type="term" value="C:periplasmic space"/>
    <property type="evidence" value="ECO:0007669"/>
    <property type="project" value="UniProtKB-SubCell"/>
</dbReference>
<keyword evidence="8" id="KW-0574">Periplasm</keyword>
<feature type="binding site" evidence="13">
    <location>
        <position position="65"/>
    </location>
    <ligand>
        <name>Fe cation</name>
        <dbReference type="ChEBI" id="CHEBI:24875"/>
    </ligand>
</feature>
<dbReference type="GO" id="GO:0047806">
    <property type="term" value="F:cytochrome-c3 hydrogenase activity"/>
    <property type="evidence" value="ECO:0007669"/>
    <property type="project" value="UniProtKB-EC"/>
</dbReference>
<evidence type="ECO:0000256" key="13">
    <source>
        <dbReference type="PIRSR" id="PIRSR601501-1"/>
    </source>
</evidence>
<dbReference type="SUPFAM" id="SSF56762">
    <property type="entry name" value="HydB/Nqo4-like"/>
    <property type="match status" value="1"/>
</dbReference>
<dbReference type="PANTHER" id="PTHR42958:SF2">
    <property type="entry name" value="UPTAKE HYDROGENASE LARGE SUBUNIT"/>
    <property type="match status" value="1"/>
</dbReference>
<proteinExistence type="inferred from homology"/>
<accession>A0A9D1U953</accession>
<feature type="binding site" evidence="13">
    <location>
        <position position="62"/>
    </location>
    <ligand>
        <name>Mg(2+)</name>
        <dbReference type="ChEBI" id="CHEBI:18420"/>
    </ligand>
</feature>
<dbReference type="GO" id="GO:0016151">
    <property type="term" value="F:nickel cation binding"/>
    <property type="evidence" value="ECO:0007669"/>
    <property type="project" value="InterPro"/>
</dbReference>
<comment type="cofactor">
    <cofactor evidence="13">
        <name>Fe cation</name>
        <dbReference type="ChEBI" id="CHEBI:24875"/>
    </cofactor>
</comment>
<keyword evidence="13" id="KW-0408">Iron</keyword>
<evidence type="ECO:0000256" key="9">
    <source>
        <dbReference type="ARBA" id="ARBA00023002"/>
    </source>
</evidence>
<feature type="binding site" evidence="13">
    <location>
        <position position="427"/>
    </location>
    <ligand>
        <name>Mg(2+)</name>
        <dbReference type="ChEBI" id="CHEBI:18420"/>
    </ligand>
</feature>
<dbReference type="NCBIfam" id="NF045518">
    <property type="entry name" value="H2_NiFeSe_large"/>
    <property type="match status" value="1"/>
</dbReference>
<comment type="catalytic activity">
    <reaction evidence="10">
        <text>2 Fe(III)-[cytochrome c3] + H2 = 2 Fe(II)-[cytochrome c3] + 2 H(+)</text>
        <dbReference type="Rhea" id="RHEA:20625"/>
        <dbReference type="Rhea" id="RHEA-COMP:11576"/>
        <dbReference type="Rhea" id="RHEA-COMP:11577"/>
        <dbReference type="ChEBI" id="CHEBI:15378"/>
        <dbReference type="ChEBI" id="CHEBI:18276"/>
        <dbReference type="ChEBI" id="CHEBI:29033"/>
        <dbReference type="ChEBI" id="CHEBI:29034"/>
        <dbReference type="EC" id="1.12.2.1"/>
    </reaction>
</comment>
<evidence type="ECO:0000256" key="6">
    <source>
        <dbReference type="ARBA" id="ARBA00022596"/>
    </source>
</evidence>
<evidence type="ECO:0000256" key="4">
    <source>
        <dbReference type="ARBA" id="ARBA00011771"/>
    </source>
</evidence>
<dbReference type="Pfam" id="PF00374">
    <property type="entry name" value="NiFeSe_Hases"/>
    <property type="match status" value="2"/>
</dbReference>
<reference evidence="14" key="2">
    <citation type="submission" date="2021-04" db="EMBL/GenBank/DDBJ databases">
        <authorList>
            <person name="Gilroy R."/>
        </authorList>
    </citation>
    <scope>NUCLEOTIDE SEQUENCE</scope>
    <source>
        <strain evidence="14">ChiSxjej5B17-1746</strain>
    </source>
</reference>
<keyword evidence="6 13" id="KW-0533">Nickel</keyword>
<comment type="subunit">
    <text evidence="4">Heterodimer of a large and a small subunit.</text>
</comment>
<comment type="cofactor">
    <cofactor evidence="1 13">
        <name>Ni(2+)</name>
        <dbReference type="ChEBI" id="CHEBI:49786"/>
    </cofactor>
</comment>
<evidence type="ECO:0000256" key="12">
    <source>
        <dbReference type="ARBA" id="ARBA00083852"/>
    </source>
</evidence>
<comment type="similarity">
    <text evidence="3">Belongs to the [NiFe]/[NiFeSe] hydrogenase large subunit family.</text>
</comment>
<name>A0A9D1U953_9BACT</name>
<dbReference type="EC" id="1.12.2.1" evidence="5"/>
<evidence type="ECO:0000256" key="10">
    <source>
        <dbReference type="ARBA" id="ARBA00029307"/>
    </source>
</evidence>
<dbReference type="InterPro" id="IPR001501">
    <property type="entry name" value="Ni-dep_hyd_lsu"/>
</dbReference>
<keyword evidence="9" id="KW-0560">Oxidoreductase</keyword>
<evidence type="ECO:0000256" key="5">
    <source>
        <dbReference type="ARBA" id="ARBA00012159"/>
    </source>
</evidence>
<dbReference type="Gene3D" id="1.10.645.10">
    <property type="entry name" value="Cytochrome-c3 Hydrogenase, chain B"/>
    <property type="match status" value="1"/>
</dbReference>
<evidence type="ECO:0000256" key="7">
    <source>
        <dbReference type="ARBA" id="ARBA00022723"/>
    </source>
</evidence>
<keyword evidence="7 13" id="KW-0479">Metal-binding</keyword>